<dbReference type="InterPro" id="IPR013785">
    <property type="entry name" value="Aldolase_TIM"/>
</dbReference>
<evidence type="ECO:0000313" key="10">
    <source>
        <dbReference type="Proteomes" id="UP000271272"/>
    </source>
</evidence>
<dbReference type="GO" id="GO:0003723">
    <property type="term" value="F:RNA binding"/>
    <property type="evidence" value="ECO:0007669"/>
    <property type="project" value="TreeGrafter"/>
</dbReference>
<dbReference type="Pfam" id="PF01207">
    <property type="entry name" value="Dus"/>
    <property type="match status" value="1"/>
</dbReference>
<dbReference type="GO" id="GO:0017150">
    <property type="term" value="F:tRNA dihydrouridine synthase activity"/>
    <property type="evidence" value="ECO:0007669"/>
    <property type="project" value="InterPro"/>
</dbReference>
<keyword evidence="10" id="KW-1185">Reference proteome</keyword>
<dbReference type="PANTHER" id="PTHR45846">
    <property type="entry name" value="TRNA-DIHYDROURIDINE(47) SYNTHASE [NAD(P)(+)]-LIKE"/>
    <property type="match status" value="1"/>
</dbReference>
<keyword evidence="5" id="KW-0521">NADP</keyword>
<feature type="compositionally biased region" description="Low complexity" evidence="7">
    <location>
        <begin position="390"/>
        <end position="408"/>
    </location>
</feature>
<evidence type="ECO:0000256" key="5">
    <source>
        <dbReference type="ARBA" id="ARBA00022857"/>
    </source>
</evidence>
<comment type="cofactor">
    <cofactor evidence="1">
        <name>FMN</name>
        <dbReference type="ChEBI" id="CHEBI:58210"/>
    </cofactor>
</comment>
<dbReference type="Proteomes" id="UP000271272">
    <property type="component" value="Unassembled WGS sequence"/>
</dbReference>
<keyword evidence="3" id="KW-0288">FMN</keyword>
<evidence type="ECO:0000256" key="7">
    <source>
        <dbReference type="SAM" id="MobiDB-lite"/>
    </source>
</evidence>
<feature type="region of interest" description="Disordered" evidence="7">
    <location>
        <begin position="385"/>
        <end position="439"/>
    </location>
</feature>
<comment type="caution">
    <text evidence="9">The sequence shown here is derived from an EMBL/GenBank/DDBJ whole genome shotgun (WGS) entry which is preliminary data.</text>
</comment>
<dbReference type="PROSITE" id="PS01136">
    <property type="entry name" value="UPF0034"/>
    <property type="match status" value="1"/>
</dbReference>
<dbReference type="GO" id="GO:0050660">
    <property type="term" value="F:flavin adenine dinucleotide binding"/>
    <property type="evidence" value="ECO:0007669"/>
    <property type="project" value="InterPro"/>
</dbReference>
<dbReference type="AlphaFoldDB" id="A0A3P1USH2"/>
<dbReference type="OrthoDB" id="9764501at2"/>
<evidence type="ECO:0000256" key="4">
    <source>
        <dbReference type="ARBA" id="ARBA00022694"/>
    </source>
</evidence>
<name>A0A3P1USH2_9ACTO</name>
<dbReference type="InterPro" id="IPR018517">
    <property type="entry name" value="tRNA_hU_synthase_CS"/>
</dbReference>
<organism evidence="9 10">
    <name type="scientific">Actinomyces bowdenii</name>
    <dbReference type="NCBI Taxonomy" id="131109"/>
    <lineage>
        <taxon>Bacteria</taxon>
        <taxon>Bacillati</taxon>
        <taxon>Actinomycetota</taxon>
        <taxon>Actinomycetes</taxon>
        <taxon>Actinomycetales</taxon>
        <taxon>Actinomycetaceae</taxon>
        <taxon>Actinomyces</taxon>
    </lineage>
</organism>
<evidence type="ECO:0000256" key="6">
    <source>
        <dbReference type="ARBA" id="ARBA00023002"/>
    </source>
</evidence>
<dbReference type="NCBIfam" id="TIGR00737">
    <property type="entry name" value="nifR3_yhdG"/>
    <property type="match status" value="1"/>
</dbReference>
<dbReference type="InterPro" id="IPR004652">
    <property type="entry name" value="DusB-like"/>
</dbReference>
<proteinExistence type="predicted"/>
<gene>
    <name evidence="9" type="primary">dusB</name>
    <name evidence="9" type="ORF">EII10_11935</name>
</gene>
<evidence type="ECO:0000256" key="3">
    <source>
        <dbReference type="ARBA" id="ARBA00022643"/>
    </source>
</evidence>
<reference evidence="9 10" key="1">
    <citation type="submission" date="2018-11" db="EMBL/GenBank/DDBJ databases">
        <title>Genomes From Bacteria Associated with the Canine Oral Cavity: a Test Case for Automated Genome-Based Taxonomic Assignment.</title>
        <authorList>
            <person name="Coil D.A."/>
            <person name="Jospin G."/>
            <person name="Darling A.E."/>
            <person name="Wallis C."/>
            <person name="Davis I.J."/>
            <person name="Harris S."/>
            <person name="Eisen J.A."/>
            <person name="Holcombe L.J."/>
            <person name="O'Flynn C."/>
        </authorList>
    </citation>
    <scope>NUCLEOTIDE SEQUENCE [LARGE SCALE GENOMIC DNA]</scope>
    <source>
        <strain evidence="9 10">OH5050</strain>
    </source>
</reference>
<evidence type="ECO:0000313" key="9">
    <source>
        <dbReference type="EMBL" id="RRD23453.1"/>
    </source>
</evidence>
<dbReference type="CDD" id="cd02801">
    <property type="entry name" value="DUS_like_FMN"/>
    <property type="match status" value="1"/>
</dbReference>
<dbReference type="SUPFAM" id="SSF51395">
    <property type="entry name" value="FMN-linked oxidoreductases"/>
    <property type="match status" value="1"/>
</dbReference>
<dbReference type="InterPro" id="IPR035587">
    <property type="entry name" value="DUS-like_FMN-bd"/>
</dbReference>
<accession>A0A3P1USH2</accession>
<feature type="domain" description="DUS-like FMN-binding" evidence="8">
    <location>
        <begin position="41"/>
        <end position="376"/>
    </location>
</feature>
<feature type="compositionally biased region" description="Basic and acidic residues" evidence="7">
    <location>
        <begin position="420"/>
        <end position="439"/>
    </location>
</feature>
<dbReference type="EMBL" id="RQZC01000031">
    <property type="protein sequence ID" value="RRD23453.1"/>
    <property type="molecule type" value="Genomic_DNA"/>
</dbReference>
<evidence type="ECO:0000256" key="1">
    <source>
        <dbReference type="ARBA" id="ARBA00001917"/>
    </source>
</evidence>
<keyword evidence="2" id="KW-0285">Flavoprotein</keyword>
<dbReference type="Gene3D" id="1.10.1200.80">
    <property type="entry name" value="Putative flavin oxidoreducatase, domain 2"/>
    <property type="match status" value="1"/>
</dbReference>
<dbReference type="Gene3D" id="3.20.20.70">
    <property type="entry name" value="Aldolase class I"/>
    <property type="match status" value="1"/>
</dbReference>
<feature type="compositionally biased region" description="Low complexity" evidence="7">
    <location>
        <begin position="1"/>
        <end position="15"/>
    </location>
</feature>
<dbReference type="InterPro" id="IPR024036">
    <property type="entry name" value="tRNA-dHydroUridine_Synthase_C"/>
</dbReference>
<keyword evidence="4" id="KW-0819">tRNA processing</keyword>
<feature type="region of interest" description="Disordered" evidence="7">
    <location>
        <begin position="1"/>
        <end position="24"/>
    </location>
</feature>
<sequence length="439" mass="47269">MCQHGPVTTAETAPAEAPPAQAPHAAPLRIGPIEVATPVELAPMAGVTNASFRRLCRRFAEQALPERLRPARPGPLPTPDGGLAGPAGLYVTEMVTTRALVERNERTLGMVRTDPGERVRSIQLYGVDPATVGAAVRILVEEDLADHIDLNFGCPVPKVTRKGGGAALPWKRDLLAAILGEAVRASERAVRAARREREVPVTIKMRLGIDESHETFLDAARAAADAGISAVALHARTARQHYSGTARWDQIARLKEATRLPVLGNGDVWSGGDAVEMMRSTGCDGVVVGRGCQGRPWLFADIVAAMHGRSERTRPDLDAVIAVIREHGRMLAEEMGEDRGVRDLRKHVGWYLKGYPVGGASRAMLMQVRDLDSLEEGLARMRSQLPEQVPFPGAAAEGPRGRAGSPRAPHLPEGWLDSPYLDHSDREMLADAEHDVSGG</sequence>
<evidence type="ECO:0000259" key="8">
    <source>
        <dbReference type="Pfam" id="PF01207"/>
    </source>
</evidence>
<evidence type="ECO:0000256" key="2">
    <source>
        <dbReference type="ARBA" id="ARBA00022630"/>
    </source>
</evidence>
<protein>
    <submittedName>
        <fullName evidence="9">tRNA dihydrouridine synthase DusB</fullName>
    </submittedName>
</protein>
<dbReference type="PANTHER" id="PTHR45846:SF1">
    <property type="entry name" value="TRNA-DIHYDROURIDINE(47) SYNTHASE [NAD(P)(+)]-LIKE"/>
    <property type="match status" value="1"/>
</dbReference>
<keyword evidence="6" id="KW-0560">Oxidoreductase</keyword>